<evidence type="ECO:0000313" key="1">
    <source>
        <dbReference type="EMBL" id="MFC5291687.1"/>
    </source>
</evidence>
<comment type="caution">
    <text evidence="1">The sequence shown here is derived from an EMBL/GenBank/DDBJ whole genome shotgun (WGS) entry which is preliminary data.</text>
</comment>
<gene>
    <name evidence="1" type="ORF">ACFPK2_01645</name>
</gene>
<accession>A0ABW0EWN2</accession>
<evidence type="ECO:0000313" key="2">
    <source>
        <dbReference type="Proteomes" id="UP001595976"/>
    </source>
</evidence>
<reference evidence="2" key="1">
    <citation type="journal article" date="2019" name="Int. J. Syst. Evol. Microbiol.">
        <title>The Global Catalogue of Microorganisms (GCM) 10K type strain sequencing project: providing services to taxonomists for standard genome sequencing and annotation.</title>
        <authorList>
            <consortium name="The Broad Institute Genomics Platform"/>
            <consortium name="The Broad Institute Genome Sequencing Center for Infectious Disease"/>
            <person name="Wu L."/>
            <person name="Ma J."/>
        </authorList>
    </citation>
    <scope>NUCLEOTIDE SEQUENCE [LARGE SCALE GENOMIC DNA]</scope>
    <source>
        <strain evidence="2">CGMCC 1.15643</strain>
    </source>
</reference>
<sequence>MFRRLAAWIEKRRQIRQRWQQDARAMIVKHGHHAYYEAQRLAARCRAQGNGSEFWHWAKVASEVARLSPDAEMDMKVVQAIADEEMR</sequence>
<name>A0ABW0EWN2_9HYPH</name>
<organism evidence="1 2">
    <name type="scientific">Bosea minatitlanensis</name>
    <dbReference type="NCBI Taxonomy" id="128782"/>
    <lineage>
        <taxon>Bacteria</taxon>
        <taxon>Pseudomonadati</taxon>
        <taxon>Pseudomonadota</taxon>
        <taxon>Alphaproteobacteria</taxon>
        <taxon>Hyphomicrobiales</taxon>
        <taxon>Boseaceae</taxon>
        <taxon>Bosea</taxon>
    </lineage>
</organism>
<protein>
    <submittedName>
        <fullName evidence="1">Uncharacterized protein</fullName>
    </submittedName>
</protein>
<dbReference type="Proteomes" id="UP001595976">
    <property type="component" value="Unassembled WGS sequence"/>
</dbReference>
<dbReference type="RefSeq" id="WP_260347841.1">
    <property type="nucleotide sequence ID" value="NZ_JAOAOS010000001.1"/>
</dbReference>
<proteinExistence type="predicted"/>
<dbReference type="EMBL" id="JBHSLI010000001">
    <property type="protein sequence ID" value="MFC5291687.1"/>
    <property type="molecule type" value="Genomic_DNA"/>
</dbReference>
<keyword evidence="2" id="KW-1185">Reference proteome</keyword>